<proteinExistence type="predicted"/>
<dbReference type="SMART" id="SM00595">
    <property type="entry name" value="MADF"/>
    <property type="match status" value="1"/>
</dbReference>
<reference evidence="2 3" key="1">
    <citation type="submission" date="2021-06" db="EMBL/GenBank/DDBJ databases">
        <title>Caerostris extrusa draft genome.</title>
        <authorList>
            <person name="Kono N."/>
            <person name="Arakawa K."/>
        </authorList>
    </citation>
    <scope>NUCLEOTIDE SEQUENCE [LARGE SCALE GENOMIC DNA]</scope>
</reference>
<dbReference type="PANTHER" id="PTHR12243:SF67">
    <property type="entry name" value="COREPRESSOR OF PANGOLIN, ISOFORM A-RELATED"/>
    <property type="match status" value="1"/>
</dbReference>
<dbReference type="InterPro" id="IPR006578">
    <property type="entry name" value="MADF-dom"/>
</dbReference>
<name>A0AAV4NRJ7_CAEEX</name>
<dbReference type="PANTHER" id="PTHR12243">
    <property type="entry name" value="MADF DOMAIN TRANSCRIPTION FACTOR"/>
    <property type="match status" value="1"/>
</dbReference>
<evidence type="ECO:0000313" key="3">
    <source>
        <dbReference type="Proteomes" id="UP001054945"/>
    </source>
</evidence>
<dbReference type="Pfam" id="PF10545">
    <property type="entry name" value="MADF_DNA_bdg"/>
    <property type="match status" value="1"/>
</dbReference>
<protein>
    <recommendedName>
        <fullName evidence="1">MADF domain-containing protein</fullName>
    </recommendedName>
</protein>
<dbReference type="AlphaFoldDB" id="A0AAV4NRJ7"/>
<dbReference type="EMBL" id="BPLR01021148">
    <property type="protein sequence ID" value="GIX86526.1"/>
    <property type="molecule type" value="Genomic_DNA"/>
</dbReference>
<dbReference type="PROSITE" id="PS51029">
    <property type="entry name" value="MADF"/>
    <property type="match status" value="1"/>
</dbReference>
<accession>A0AAV4NRJ7</accession>
<dbReference type="GO" id="GO:0005634">
    <property type="term" value="C:nucleus"/>
    <property type="evidence" value="ECO:0007669"/>
    <property type="project" value="TreeGrafter"/>
</dbReference>
<dbReference type="GO" id="GO:0006357">
    <property type="term" value="P:regulation of transcription by RNA polymerase II"/>
    <property type="evidence" value="ECO:0007669"/>
    <property type="project" value="TreeGrafter"/>
</dbReference>
<dbReference type="InterPro" id="IPR039353">
    <property type="entry name" value="TF_Adf1"/>
</dbReference>
<keyword evidence="3" id="KW-1185">Reference proteome</keyword>
<dbReference type="GO" id="GO:0005667">
    <property type="term" value="C:transcription regulator complex"/>
    <property type="evidence" value="ECO:0007669"/>
    <property type="project" value="TreeGrafter"/>
</dbReference>
<gene>
    <name evidence="2" type="ORF">CEXT_239301</name>
</gene>
<dbReference type="Proteomes" id="UP001054945">
    <property type="component" value="Unassembled WGS sequence"/>
</dbReference>
<evidence type="ECO:0000259" key="1">
    <source>
        <dbReference type="PROSITE" id="PS51029"/>
    </source>
</evidence>
<comment type="caution">
    <text evidence="2">The sequence shown here is derived from an EMBL/GenBank/DDBJ whole genome shotgun (WGS) entry which is preliminary data.</text>
</comment>
<organism evidence="2 3">
    <name type="scientific">Caerostris extrusa</name>
    <name type="common">Bark spider</name>
    <name type="synonym">Caerostris bankana</name>
    <dbReference type="NCBI Taxonomy" id="172846"/>
    <lineage>
        <taxon>Eukaryota</taxon>
        <taxon>Metazoa</taxon>
        <taxon>Ecdysozoa</taxon>
        <taxon>Arthropoda</taxon>
        <taxon>Chelicerata</taxon>
        <taxon>Arachnida</taxon>
        <taxon>Araneae</taxon>
        <taxon>Araneomorphae</taxon>
        <taxon>Entelegynae</taxon>
        <taxon>Araneoidea</taxon>
        <taxon>Araneidae</taxon>
        <taxon>Caerostris</taxon>
    </lineage>
</organism>
<sequence>MSISFDEILINEVQKYPHLYDLSDANHKNKFMRENAWQQIGFAMERNADNCKERFKYLRDKYRKEKYFMNLPSGSHRRIKKPWALYSAMSFLDPCHQTKSSCSNLLSQDEKDVQQESVTDHWLKLCTFLLSPFGERVSLKPGGQYLLFKGGMTSSASFKNYASIQ</sequence>
<evidence type="ECO:0000313" key="2">
    <source>
        <dbReference type="EMBL" id="GIX86526.1"/>
    </source>
</evidence>
<feature type="domain" description="MADF" evidence="1">
    <location>
        <begin position="8"/>
        <end position="97"/>
    </location>
</feature>